<keyword evidence="7" id="KW-0443">Lipid metabolism</keyword>
<dbReference type="InterPro" id="IPR017438">
    <property type="entry name" value="ATP-NAD_kinase_N"/>
</dbReference>
<dbReference type="PANTHER" id="PTHR12358">
    <property type="entry name" value="SPHINGOSINE KINASE"/>
    <property type="match status" value="1"/>
</dbReference>
<comment type="caution">
    <text evidence="11">The sequence shown here is derived from an EMBL/GenBank/DDBJ whole genome shotgun (WGS) entry which is preliminary data.</text>
</comment>
<dbReference type="EMBL" id="JBITLV010000001">
    <property type="protein sequence ID" value="MFI7586108.1"/>
    <property type="molecule type" value="Genomic_DNA"/>
</dbReference>
<evidence type="ECO:0000259" key="10">
    <source>
        <dbReference type="PROSITE" id="PS50146"/>
    </source>
</evidence>
<evidence type="ECO:0000256" key="5">
    <source>
        <dbReference type="ARBA" id="ARBA00022777"/>
    </source>
</evidence>
<accession>A0ABW8AIB3</accession>
<dbReference type="InterPro" id="IPR001206">
    <property type="entry name" value="Diacylglycerol_kinase_cat_dom"/>
</dbReference>
<protein>
    <submittedName>
        <fullName evidence="11">Diacylglycerol/lipid kinase family protein</fullName>
        <ecNumber evidence="11">2.7.1.-</ecNumber>
    </submittedName>
</protein>
<dbReference type="Pfam" id="PF19279">
    <property type="entry name" value="YegS_C"/>
    <property type="match status" value="1"/>
</dbReference>
<dbReference type="EC" id="2.7.1.-" evidence="11"/>
<dbReference type="InterPro" id="IPR045540">
    <property type="entry name" value="YegS/DAGK_C"/>
</dbReference>
<dbReference type="Gene3D" id="2.60.200.40">
    <property type="match status" value="1"/>
</dbReference>
<keyword evidence="8" id="KW-1208">Phospholipid metabolism</keyword>
<evidence type="ECO:0000256" key="8">
    <source>
        <dbReference type="ARBA" id="ARBA00023264"/>
    </source>
</evidence>
<evidence type="ECO:0000256" key="4">
    <source>
        <dbReference type="ARBA" id="ARBA00022741"/>
    </source>
</evidence>
<feature type="transmembrane region" description="Helical" evidence="9">
    <location>
        <begin position="6"/>
        <end position="26"/>
    </location>
</feature>
<evidence type="ECO:0000256" key="9">
    <source>
        <dbReference type="SAM" id="Phobius"/>
    </source>
</evidence>
<evidence type="ECO:0000313" key="11">
    <source>
        <dbReference type="EMBL" id="MFI7586108.1"/>
    </source>
</evidence>
<dbReference type="GO" id="GO:0016301">
    <property type="term" value="F:kinase activity"/>
    <property type="evidence" value="ECO:0007669"/>
    <property type="project" value="UniProtKB-KW"/>
</dbReference>
<sequence>MSTGETVTTVVLVVVLLLAIVLLLALRRARRRGLPWVASLPGADGLAPRAAVVVHGVKVEEADVRRRQIESLSERLGWREPLWLETTAEETGRAQAIEALDHSPAAVLAFGGDGTARMVADGLSGSGVPMGLLPAGTGNLLARNLGIPPNRLDSALQIALTGGDRPIDVCWATYAPDAPEPGPDEPVPAPPDRQAFLVMAGLGFDAEIMAGTDSALKEKFGWGAYVVAGARRLRGRRTPVSISVDDGPPVRRRVRAVVVGNCGTLQAGIRLMPDAAPDDGWLDVVVLSPRSVLGWFDVVGGVMTRRGRRTIEHLRCHTIEVKAERPMLAQLDGDPHGESQFLRVTLDHKSLIVRVPTRS</sequence>
<comment type="cofactor">
    <cofactor evidence="1">
        <name>Mg(2+)</name>
        <dbReference type="ChEBI" id="CHEBI:18420"/>
    </cofactor>
</comment>
<keyword evidence="5 11" id="KW-0418">Kinase</keyword>
<keyword evidence="7" id="KW-0594">Phospholipid biosynthesis</keyword>
<keyword evidence="4" id="KW-0547">Nucleotide-binding</keyword>
<evidence type="ECO:0000256" key="3">
    <source>
        <dbReference type="ARBA" id="ARBA00022679"/>
    </source>
</evidence>
<dbReference type="InterPro" id="IPR050187">
    <property type="entry name" value="Lipid_Phosphate_FormReg"/>
</dbReference>
<keyword evidence="9" id="KW-1133">Transmembrane helix</keyword>
<dbReference type="Pfam" id="PF00781">
    <property type="entry name" value="DAGK_cat"/>
    <property type="match status" value="1"/>
</dbReference>
<evidence type="ECO:0000256" key="1">
    <source>
        <dbReference type="ARBA" id="ARBA00001946"/>
    </source>
</evidence>
<dbReference type="Proteomes" id="UP001612915">
    <property type="component" value="Unassembled WGS sequence"/>
</dbReference>
<dbReference type="PANTHER" id="PTHR12358:SF54">
    <property type="entry name" value="SPHINGOSINE KINASE RELATED PROTEIN"/>
    <property type="match status" value="1"/>
</dbReference>
<dbReference type="InterPro" id="IPR016064">
    <property type="entry name" value="NAD/diacylglycerol_kinase_sf"/>
</dbReference>
<keyword evidence="9" id="KW-0472">Membrane</keyword>
<keyword evidence="6" id="KW-0067">ATP-binding</keyword>
<organism evidence="11 12">
    <name type="scientific">Spongisporangium articulatum</name>
    <dbReference type="NCBI Taxonomy" id="3362603"/>
    <lineage>
        <taxon>Bacteria</taxon>
        <taxon>Bacillati</taxon>
        <taxon>Actinomycetota</taxon>
        <taxon>Actinomycetes</taxon>
        <taxon>Kineosporiales</taxon>
        <taxon>Kineosporiaceae</taxon>
        <taxon>Spongisporangium</taxon>
    </lineage>
</organism>
<keyword evidence="3 11" id="KW-0808">Transferase</keyword>
<keyword evidence="9" id="KW-0812">Transmembrane</keyword>
<gene>
    <name evidence="11" type="ORF">ACIB24_03420</name>
</gene>
<evidence type="ECO:0000256" key="2">
    <source>
        <dbReference type="ARBA" id="ARBA00005983"/>
    </source>
</evidence>
<dbReference type="SUPFAM" id="SSF111331">
    <property type="entry name" value="NAD kinase/diacylglycerol kinase-like"/>
    <property type="match status" value="1"/>
</dbReference>
<reference evidence="11 12" key="1">
    <citation type="submission" date="2024-10" db="EMBL/GenBank/DDBJ databases">
        <title>The Natural Products Discovery Center: Release of the First 8490 Sequenced Strains for Exploring Actinobacteria Biosynthetic Diversity.</title>
        <authorList>
            <person name="Kalkreuter E."/>
            <person name="Kautsar S.A."/>
            <person name="Yang D."/>
            <person name="Bader C.D."/>
            <person name="Teijaro C.N."/>
            <person name="Fluegel L."/>
            <person name="Davis C.M."/>
            <person name="Simpson J.R."/>
            <person name="Lauterbach L."/>
            <person name="Steele A.D."/>
            <person name="Gui C."/>
            <person name="Meng S."/>
            <person name="Li G."/>
            <person name="Viehrig K."/>
            <person name="Ye F."/>
            <person name="Su P."/>
            <person name="Kiefer A.F."/>
            <person name="Nichols A."/>
            <person name="Cepeda A.J."/>
            <person name="Yan W."/>
            <person name="Fan B."/>
            <person name="Jiang Y."/>
            <person name="Adhikari A."/>
            <person name="Zheng C.-J."/>
            <person name="Schuster L."/>
            <person name="Cowan T.M."/>
            <person name="Smanski M.J."/>
            <person name="Chevrette M.G."/>
            <person name="De Carvalho L.P.S."/>
            <person name="Shen B."/>
        </authorList>
    </citation>
    <scope>NUCLEOTIDE SEQUENCE [LARGE SCALE GENOMIC DNA]</scope>
    <source>
        <strain evidence="11 12">NPDC049639</strain>
    </source>
</reference>
<keyword evidence="12" id="KW-1185">Reference proteome</keyword>
<dbReference type="PROSITE" id="PS50146">
    <property type="entry name" value="DAGK"/>
    <property type="match status" value="1"/>
</dbReference>
<evidence type="ECO:0000313" key="12">
    <source>
        <dbReference type="Proteomes" id="UP001612915"/>
    </source>
</evidence>
<evidence type="ECO:0000256" key="6">
    <source>
        <dbReference type="ARBA" id="ARBA00022840"/>
    </source>
</evidence>
<feature type="domain" description="DAGKc" evidence="10">
    <location>
        <begin position="45"/>
        <end position="176"/>
    </location>
</feature>
<evidence type="ECO:0000256" key="7">
    <source>
        <dbReference type="ARBA" id="ARBA00023209"/>
    </source>
</evidence>
<proteinExistence type="inferred from homology"/>
<dbReference type="RefSeq" id="WP_398275172.1">
    <property type="nucleotide sequence ID" value="NZ_JBITLV010000001.1"/>
</dbReference>
<comment type="similarity">
    <text evidence="2">Belongs to the diacylglycerol/lipid kinase family.</text>
</comment>
<dbReference type="Gene3D" id="3.40.50.10330">
    <property type="entry name" value="Probable inorganic polyphosphate/atp-NAD kinase, domain 1"/>
    <property type="match status" value="1"/>
</dbReference>
<keyword evidence="7" id="KW-0444">Lipid biosynthesis</keyword>
<name>A0ABW8AIB3_9ACTN</name>